<evidence type="ECO:0000256" key="1">
    <source>
        <dbReference type="ARBA" id="ARBA00004651"/>
    </source>
</evidence>
<dbReference type="GO" id="GO:0000155">
    <property type="term" value="F:phosphorelay sensor kinase activity"/>
    <property type="evidence" value="ECO:0007669"/>
    <property type="project" value="InterPro"/>
</dbReference>
<evidence type="ECO:0000256" key="8">
    <source>
        <dbReference type="ARBA" id="ARBA00022989"/>
    </source>
</evidence>
<dbReference type="Proteomes" id="UP000484547">
    <property type="component" value="Unassembled WGS sequence"/>
</dbReference>
<dbReference type="AlphaFoldDB" id="A0A7X3BVN7"/>
<dbReference type="OrthoDB" id="9809348at2"/>
<dbReference type="Gene3D" id="3.30.565.10">
    <property type="entry name" value="Histidine kinase-like ATPase, C-terminal domain"/>
    <property type="match status" value="1"/>
</dbReference>
<feature type="transmembrane region" description="Helical" evidence="11">
    <location>
        <begin position="110"/>
        <end position="132"/>
    </location>
</feature>
<dbReference type="SUPFAM" id="SSF55874">
    <property type="entry name" value="ATPase domain of HSP90 chaperone/DNA topoisomerase II/histidine kinase"/>
    <property type="match status" value="1"/>
</dbReference>
<evidence type="ECO:0000313" key="16">
    <source>
        <dbReference type="Proteomes" id="UP000484547"/>
    </source>
</evidence>
<accession>A0A7X3BVN7</accession>
<evidence type="ECO:0000256" key="11">
    <source>
        <dbReference type="SAM" id="Phobius"/>
    </source>
</evidence>
<dbReference type="GO" id="GO:0071555">
    <property type="term" value="P:cell wall organization"/>
    <property type="evidence" value="ECO:0007669"/>
    <property type="project" value="InterPro"/>
</dbReference>
<evidence type="ECO:0000256" key="7">
    <source>
        <dbReference type="ARBA" id="ARBA00022840"/>
    </source>
</evidence>
<dbReference type="EMBL" id="WNBM01000006">
    <property type="protein sequence ID" value="MTT76367.1"/>
    <property type="molecule type" value="Genomic_DNA"/>
</dbReference>
<name>A0A7X3BVN7_9FIRM</name>
<evidence type="ECO:0000256" key="4">
    <source>
        <dbReference type="ARBA" id="ARBA00022692"/>
    </source>
</evidence>
<dbReference type="PANTHER" id="PTHR34220:SF7">
    <property type="entry name" value="SENSOR HISTIDINE KINASE YPDA"/>
    <property type="match status" value="1"/>
</dbReference>
<dbReference type="SMART" id="SM00387">
    <property type="entry name" value="HATPase_c"/>
    <property type="match status" value="1"/>
</dbReference>
<comment type="subcellular location">
    <subcellularLocation>
        <location evidence="1">Cell membrane</location>
        <topology evidence="1">Multi-pass membrane protein</topology>
    </subcellularLocation>
</comment>
<feature type="transmembrane region" description="Helical" evidence="11">
    <location>
        <begin position="47"/>
        <end position="65"/>
    </location>
</feature>
<feature type="domain" description="Histidine kinase" evidence="12">
    <location>
        <begin position="451"/>
        <end position="552"/>
    </location>
</feature>
<dbReference type="PROSITE" id="PS50109">
    <property type="entry name" value="HIS_KIN"/>
    <property type="match status" value="1"/>
</dbReference>
<sequence>MLNFLYQTMSHLWFGLAVFLIIFFICSRTAFFQTTLFQQNYSLKNKLHIIAFFSLLGILNTYWSLYGESWLINTSSIFIIVAGLVSGPLIGFCTSLLISVHYVLFIHTKAALVSGCFFLVEGLLAGLLSHWFKQKKELLPHAIGVSFIFASSHIILLALFCYPHTFTPSIEDCALQVMITTALGTGCFIGLIMDSYKQKDILEGLAAKIALNVTNSSISILQNGFDQNAAQKITESILQNVKSFDVVCITSNYQLLGYAACEQEQPFLDYLQRDLETLLSEKFCLNNKKLTVLTSYQALPLANDTATIGYLCVGHIVAEKMTAFETKLAEGIATMLSTHIEINQIKERTKLLANAEIKALQAQINPHFLFNALNTISYYCSIQPQTAKKLINYLADYYRQNLADPNTLISLRQELQHINAYINIEIARFGDKLKINYEIDDTAFFKVPALILQPIIENSVKHGLRSKLDGGTITITVSQDTEYFFISVHDDGIGIPEVKLASLLLDIPGRKSIGLTNIHKRLMAIYGPDNGLHIDSTYGTGTTVSFKIPKQEED</sequence>
<evidence type="ECO:0000259" key="12">
    <source>
        <dbReference type="PROSITE" id="PS50109"/>
    </source>
</evidence>
<keyword evidence="4 11" id="KW-0812">Transmembrane</keyword>
<evidence type="ECO:0000256" key="3">
    <source>
        <dbReference type="ARBA" id="ARBA00022679"/>
    </source>
</evidence>
<keyword evidence="7" id="KW-0067">ATP-binding</keyword>
<feature type="transmembrane region" description="Helical" evidence="11">
    <location>
        <begin position="12"/>
        <end position="35"/>
    </location>
</feature>
<evidence type="ECO:0000256" key="6">
    <source>
        <dbReference type="ARBA" id="ARBA00022777"/>
    </source>
</evidence>
<organism evidence="13 16">
    <name type="scientific">Phascolarctobacterium faecium</name>
    <dbReference type="NCBI Taxonomy" id="33025"/>
    <lineage>
        <taxon>Bacteria</taxon>
        <taxon>Bacillati</taxon>
        <taxon>Bacillota</taxon>
        <taxon>Negativicutes</taxon>
        <taxon>Acidaminococcales</taxon>
        <taxon>Acidaminococcaceae</taxon>
        <taxon>Phascolarctobacterium</taxon>
    </lineage>
</organism>
<dbReference type="InterPro" id="IPR011620">
    <property type="entry name" value="Sig_transdc_His_kinase_LytS_TM"/>
</dbReference>
<dbReference type="GO" id="GO:0005524">
    <property type="term" value="F:ATP binding"/>
    <property type="evidence" value="ECO:0007669"/>
    <property type="project" value="UniProtKB-KW"/>
</dbReference>
<evidence type="ECO:0000256" key="9">
    <source>
        <dbReference type="ARBA" id="ARBA00023012"/>
    </source>
</evidence>
<dbReference type="Pfam" id="PF02518">
    <property type="entry name" value="HATPase_c"/>
    <property type="match status" value="1"/>
</dbReference>
<evidence type="ECO:0000313" key="15">
    <source>
        <dbReference type="Proteomes" id="UP000443070"/>
    </source>
</evidence>
<keyword evidence="15" id="KW-1185">Reference proteome</keyword>
<keyword evidence="6" id="KW-0418">Kinase</keyword>
<evidence type="ECO:0000313" key="14">
    <source>
        <dbReference type="EMBL" id="MTU04431.1"/>
    </source>
</evidence>
<keyword evidence="5" id="KW-0547">Nucleotide-binding</keyword>
<evidence type="ECO:0000256" key="5">
    <source>
        <dbReference type="ARBA" id="ARBA00022741"/>
    </source>
</evidence>
<protein>
    <recommendedName>
        <fullName evidence="12">Histidine kinase domain-containing protein</fullName>
    </recommendedName>
</protein>
<keyword evidence="2" id="KW-1003">Cell membrane</keyword>
<dbReference type="Proteomes" id="UP000443070">
    <property type="component" value="Unassembled WGS sequence"/>
</dbReference>
<dbReference type="PANTHER" id="PTHR34220">
    <property type="entry name" value="SENSOR HISTIDINE KINASE YPDA"/>
    <property type="match status" value="1"/>
</dbReference>
<dbReference type="InterPro" id="IPR010559">
    <property type="entry name" value="Sig_transdc_His_kin_internal"/>
</dbReference>
<dbReference type="InterPro" id="IPR036890">
    <property type="entry name" value="HATPase_C_sf"/>
</dbReference>
<evidence type="ECO:0000256" key="10">
    <source>
        <dbReference type="ARBA" id="ARBA00023136"/>
    </source>
</evidence>
<keyword evidence="9" id="KW-0902">Two-component regulatory system</keyword>
<dbReference type="InterPro" id="IPR003594">
    <property type="entry name" value="HATPase_dom"/>
</dbReference>
<proteinExistence type="predicted"/>
<feature type="transmembrane region" description="Helical" evidence="11">
    <location>
        <begin position="77"/>
        <end position="98"/>
    </location>
</feature>
<feature type="transmembrane region" description="Helical" evidence="11">
    <location>
        <begin position="174"/>
        <end position="193"/>
    </location>
</feature>
<evidence type="ECO:0000313" key="13">
    <source>
        <dbReference type="EMBL" id="MTT76367.1"/>
    </source>
</evidence>
<gene>
    <name evidence="13" type="ORF">GMD11_08830</name>
    <name evidence="14" type="ORF">GMD18_08485</name>
</gene>
<keyword evidence="8 11" id="KW-1133">Transmembrane helix</keyword>
<keyword evidence="3" id="KW-0808">Transferase</keyword>
<dbReference type="RefSeq" id="WP_155164152.1">
    <property type="nucleotide sequence ID" value="NZ_DBGCHN010000018.1"/>
</dbReference>
<reference evidence="15 16" key="1">
    <citation type="journal article" date="2019" name="Nat. Med.">
        <title>A library of human gut bacterial isolates paired with longitudinal multiomics data enables mechanistic microbiome research.</title>
        <authorList>
            <person name="Poyet M."/>
            <person name="Groussin M."/>
            <person name="Gibbons S.M."/>
            <person name="Avila-Pacheco J."/>
            <person name="Jiang X."/>
            <person name="Kearney S.M."/>
            <person name="Perrotta A.R."/>
            <person name="Berdy B."/>
            <person name="Zhao S."/>
            <person name="Lieberman T.D."/>
            <person name="Swanson P.K."/>
            <person name="Smith M."/>
            <person name="Roesemann S."/>
            <person name="Alexander J.E."/>
            <person name="Rich S.A."/>
            <person name="Livny J."/>
            <person name="Vlamakis H."/>
            <person name="Clish C."/>
            <person name="Bullock K."/>
            <person name="Deik A."/>
            <person name="Scott J."/>
            <person name="Pierce K.A."/>
            <person name="Xavier R.J."/>
            <person name="Alm E.J."/>
        </authorList>
    </citation>
    <scope>NUCLEOTIDE SEQUENCE [LARGE SCALE GENOMIC DNA]</scope>
    <source>
        <strain evidence="13 16">BIOML-A13</strain>
        <strain evidence="14 15">BIOML-A3</strain>
    </source>
</reference>
<dbReference type="InterPro" id="IPR050640">
    <property type="entry name" value="Bact_2-comp_sensor_kinase"/>
</dbReference>
<evidence type="ECO:0000256" key="2">
    <source>
        <dbReference type="ARBA" id="ARBA00022475"/>
    </source>
</evidence>
<keyword evidence="10 11" id="KW-0472">Membrane</keyword>
<dbReference type="EMBL" id="WNBW01000006">
    <property type="protein sequence ID" value="MTU04431.1"/>
    <property type="molecule type" value="Genomic_DNA"/>
</dbReference>
<dbReference type="InterPro" id="IPR005467">
    <property type="entry name" value="His_kinase_dom"/>
</dbReference>
<dbReference type="GO" id="GO:0005886">
    <property type="term" value="C:plasma membrane"/>
    <property type="evidence" value="ECO:0007669"/>
    <property type="project" value="UniProtKB-SubCell"/>
</dbReference>
<dbReference type="Pfam" id="PF07694">
    <property type="entry name" value="5TM-5TMR_LYT"/>
    <property type="match status" value="1"/>
</dbReference>
<comment type="caution">
    <text evidence="13">The sequence shown here is derived from an EMBL/GenBank/DDBJ whole genome shotgun (WGS) entry which is preliminary data.</text>
</comment>
<dbReference type="Pfam" id="PF06580">
    <property type="entry name" value="His_kinase"/>
    <property type="match status" value="1"/>
</dbReference>
<feature type="transmembrane region" description="Helical" evidence="11">
    <location>
        <begin position="138"/>
        <end position="162"/>
    </location>
</feature>